<evidence type="ECO:0000256" key="4">
    <source>
        <dbReference type="ARBA" id="ARBA00022989"/>
    </source>
</evidence>
<evidence type="ECO:0000256" key="2">
    <source>
        <dbReference type="ARBA" id="ARBA00022475"/>
    </source>
</evidence>
<feature type="transmembrane region" description="Helical" evidence="6">
    <location>
        <begin position="161"/>
        <end position="179"/>
    </location>
</feature>
<dbReference type="PANTHER" id="PTHR30482">
    <property type="entry name" value="HIGH-AFFINITY BRANCHED-CHAIN AMINO ACID TRANSPORT SYSTEM PERMEASE"/>
    <property type="match status" value="1"/>
</dbReference>
<dbReference type="AlphaFoldDB" id="A0A174SDL4"/>
<keyword evidence="5 6" id="KW-0472">Membrane</keyword>
<reference evidence="7 8" key="1">
    <citation type="submission" date="2015-09" db="EMBL/GenBank/DDBJ databases">
        <authorList>
            <consortium name="Pathogen Informatics"/>
        </authorList>
    </citation>
    <scope>NUCLEOTIDE SEQUENCE [LARGE SCALE GENOMIC DNA]</scope>
    <source>
        <strain evidence="7 8">2789STDY5834865</strain>
    </source>
</reference>
<dbReference type="Pfam" id="PF02653">
    <property type="entry name" value="BPD_transp_2"/>
    <property type="match status" value="1"/>
</dbReference>
<dbReference type="EMBL" id="CZAB01000062">
    <property type="protein sequence ID" value="CUP92609.1"/>
    <property type="molecule type" value="Genomic_DNA"/>
</dbReference>
<dbReference type="GO" id="GO:0005886">
    <property type="term" value="C:plasma membrane"/>
    <property type="evidence" value="ECO:0007669"/>
    <property type="project" value="UniProtKB-SubCell"/>
</dbReference>
<evidence type="ECO:0000313" key="7">
    <source>
        <dbReference type="EMBL" id="CUP92609.1"/>
    </source>
</evidence>
<protein>
    <submittedName>
        <fullName evidence="7">Inner-membrane translocator</fullName>
    </submittedName>
</protein>
<name>A0A174SDL4_9FIRM</name>
<dbReference type="Proteomes" id="UP000095512">
    <property type="component" value="Unassembled WGS sequence"/>
</dbReference>
<keyword evidence="4 6" id="KW-1133">Transmembrane helix</keyword>
<feature type="transmembrane region" description="Helical" evidence="6">
    <location>
        <begin position="84"/>
        <end position="109"/>
    </location>
</feature>
<feature type="transmembrane region" description="Helical" evidence="6">
    <location>
        <begin position="248"/>
        <end position="270"/>
    </location>
</feature>
<comment type="subcellular location">
    <subcellularLocation>
        <location evidence="1">Cell membrane</location>
        <topology evidence="1">Multi-pass membrane protein</topology>
    </subcellularLocation>
</comment>
<evidence type="ECO:0000256" key="6">
    <source>
        <dbReference type="SAM" id="Phobius"/>
    </source>
</evidence>
<evidence type="ECO:0000256" key="5">
    <source>
        <dbReference type="ARBA" id="ARBA00023136"/>
    </source>
</evidence>
<keyword evidence="2" id="KW-1003">Cell membrane</keyword>
<keyword evidence="3 6" id="KW-0812">Transmembrane</keyword>
<accession>A0A174SDL4</accession>
<dbReference type="InterPro" id="IPR043428">
    <property type="entry name" value="LivM-like"/>
</dbReference>
<evidence type="ECO:0000256" key="3">
    <source>
        <dbReference type="ARBA" id="ARBA00022692"/>
    </source>
</evidence>
<sequence length="331" mass="36267">MKKRIGSRQILLLILLLVAAVIPVFVRISYLLSICVMTFYMASASLAWSILGGLTGQISLGHASFMGLGAYMSTLLLVKQNVSPWISIPLVFLFVGVLTALLLSPCFVLRGPYFSLVTIAFGEAFRNLMTNWDFAGKGQGLLLPFGENSLALLRFKSKVPYFYLSLLMVIAVYLIVRAIDRSKFGYALKTVREDEDTANAIGINPLKYKVLATFVSCGLIAVCGVFYANYIRFINPDIMIQAQSVEFVLPAVIGGIGSVTGPLIGAIILTPLAQYLNSTLSSIAPGANLLVYAIVLIVVILFRPRGIMGWYNGSKFKVKVDEMFYRLDGKK</sequence>
<feature type="transmembrane region" description="Helical" evidence="6">
    <location>
        <begin position="210"/>
        <end position="228"/>
    </location>
</feature>
<proteinExistence type="predicted"/>
<evidence type="ECO:0000313" key="8">
    <source>
        <dbReference type="Proteomes" id="UP000095512"/>
    </source>
</evidence>
<dbReference type="GO" id="GO:0015658">
    <property type="term" value="F:branched-chain amino acid transmembrane transporter activity"/>
    <property type="evidence" value="ECO:0007669"/>
    <property type="project" value="InterPro"/>
</dbReference>
<dbReference type="InterPro" id="IPR001851">
    <property type="entry name" value="ABC_transp_permease"/>
</dbReference>
<dbReference type="RefSeq" id="WP_057572756.1">
    <property type="nucleotide sequence ID" value="NZ_CZAB01000062.1"/>
</dbReference>
<evidence type="ECO:0000256" key="1">
    <source>
        <dbReference type="ARBA" id="ARBA00004651"/>
    </source>
</evidence>
<dbReference type="CDD" id="cd06581">
    <property type="entry name" value="TM_PBP1_LivM_like"/>
    <property type="match status" value="1"/>
</dbReference>
<feature type="transmembrane region" description="Helical" evidence="6">
    <location>
        <begin position="282"/>
        <end position="302"/>
    </location>
</feature>
<dbReference type="PANTHER" id="PTHR30482:SF10">
    <property type="entry name" value="HIGH-AFFINITY BRANCHED-CHAIN AMINO ACID TRANSPORT PROTEIN BRAE"/>
    <property type="match status" value="1"/>
</dbReference>
<organism evidence="7 8">
    <name type="scientific">Enterocloster clostridioformis</name>
    <dbReference type="NCBI Taxonomy" id="1531"/>
    <lineage>
        <taxon>Bacteria</taxon>
        <taxon>Bacillati</taxon>
        <taxon>Bacillota</taxon>
        <taxon>Clostridia</taxon>
        <taxon>Lachnospirales</taxon>
        <taxon>Lachnospiraceae</taxon>
        <taxon>Enterocloster</taxon>
    </lineage>
</organism>
<gene>
    <name evidence="7" type="ORF">ERS852480_04416</name>
</gene>